<dbReference type="RefSeq" id="WP_377277126.1">
    <property type="nucleotide sequence ID" value="NZ_JBHSGL010000005.1"/>
</dbReference>
<dbReference type="InterPro" id="IPR013078">
    <property type="entry name" value="His_Pase_superF_clade-1"/>
</dbReference>
<sequence length="200" mass="22644">MTTICLIRHGETEWNKVGRIQGTTDVPLNDRGISQARACGAHLTAEDWDVIVTSPLERARHTAAIINENLSLPMVEMTEFQEKHFGKAEGLTAQERYGLYPDKNYPGQEQPDEFRSRLVSGLTQLNEQFANKRVLVVAHGGVIHTILEQLAFGEFDASAVRLQNGGMNRIQFTEQRWRIQTCNFIDHLEAVQVQAKEKRS</sequence>
<organism evidence="1 2">
    <name type="scientific">Planococcus dechangensis</name>
    <dbReference type="NCBI Taxonomy" id="1176255"/>
    <lineage>
        <taxon>Bacteria</taxon>
        <taxon>Bacillati</taxon>
        <taxon>Bacillota</taxon>
        <taxon>Bacilli</taxon>
        <taxon>Bacillales</taxon>
        <taxon>Caryophanaceae</taxon>
        <taxon>Planococcus</taxon>
    </lineage>
</organism>
<dbReference type="SMART" id="SM00855">
    <property type="entry name" value="PGAM"/>
    <property type="match status" value="1"/>
</dbReference>
<dbReference type="SUPFAM" id="SSF53254">
    <property type="entry name" value="Phosphoglycerate mutase-like"/>
    <property type="match status" value="1"/>
</dbReference>
<keyword evidence="2" id="KW-1185">Reference proteome</keyword>
<reference evidence="2" key="1">
    <citation type="journal article" date="2019" name="Int. J. Syst. Evol. Microbiol.">
        <title>The Global Catalogue of Microorganisms (GCM) 10K type strain sequencing project: providing services to taxonomists for standard genome sequencing and annotation.</title>
        <authorList>
            <consortium name="The Broad Institute Genomics Platform"/>
            <consortium name="The Broad Institute Genome Sequencing Center for Infectious Disease"/>
            <person name="Wu L."/>
            <person name="Ma J."/>
        </authorList>
    </citation>
    <scope>NUCLEOTIDE SEQUENCE [LARGE SCALE GENOMIC DNA]</scope>
    <source>
        <strain evidence="2">CGMCC 1.12151</strain>
    </source>
</reference>
<dbReference type="PANTHER" id="PTHR48100">
    <property type="entry name" value="BROAD-SPECIFICITY PHOSPHATASE YOR283W-RELATED"/>
    <property type="match status" value="1"/>
</dbReference>
<dbReference type="PANTHER" id="PTHR48100:SF59">
    <property type="entry name" value="ADENOSYLCOBALAMIN_ALPHA-RIBAZOLE PHOSPHATASE"/>
    <property type="match status" value="1"/>
</dbReference>
<dbReference type="Pfam" id="PF00300">
    <property type="entry name" value="His_Phos_1"/>
    <property type="match status" value="1"/>
</dbReference>
<accession>A0ABV9M8I6</accession>
<evidence type="ECO:0000313" key="1">
    <source>
        <dbReference type="EMBL" id="MFC4712137.1"/>
    </source>
</evidence>
<dbReference type="EMBL" id="JBHSGL010000005">
    <property type="protein sequence ID" value="MFC4712137.1"/>
    <property type="molecule type" value="Genomic_DNA"/>
</dbReference>
<dbReference type="CDD" id="cd07067">
    <property type="entry name" value="HP_PGM_like"/>
    <property type="match status" value="1"/>
</dbReference>
<evidence type="ECO:0000313" key="2">
    <source>
        <dbReference type="Proteomes" id="UP001595932"/>
    </source>
</evidence>
<dbReference type="Gene3D" id="3.40.50.1240">
    <property type="entry name" value="Phosphoglycerate mutase-like"/>
    <property type="match status" value="1"/>
</dbReference>
<dbReference type="Proteomes" id="UP001595932">
    <property type="component" value="Unassembled WGS sequence"/>
</dbReference>
<dbReference type="InterPro" id="IPR029033">
    <property type="entry name" value="His_PPase_superfam"/>
</dbReference>
<protein>
    <submittedName>
        <fullName evidence="1">Histidine phosphatase family protein</fullName>
    </submittedName>
</protein>
<gene>
    <name evidence="1" type="ORF">ACFO5U_04695</name>
</gene>
<dbReference type="InterPro" id="IPR050275">
    <property type="entry name" value="PGM_Phosphatase"/>
</dbReference>
<comment type="caution">
    <text evidence="1">The sequence shown here is derived from an EMBL/GenBank/DDBJ whole genome shotgun (WGS) entry which is preliminary data.</text>
</comment>
<name>A0ABV9M8I6_9BACL</name>
<dbReference type="InterPro" id="IPR001345">
    <property type="entry name" value="PG/BPGM_mutase_AS"/>
</dbReference>
<dbReference type="PROSITE" id="PS00175">
    <property type="entry name" value="PG_MUTASE"/>
    <property type="match status" value="1"/>
</dbReference>
<proteinExistence type="predicted"/>